<dbReference type="PANTHER" id="PTHR35716">
    <property type="entry name" value="OS05G0574700 PROTEIN-RELATED"/>
    <property type="match status" value="1"/>
</dbReference>
<proteinExistence type="predicted"/>
<dbReference type="Proteomes" id="UP000232323">
    <property type="component" value="Unassembled WGS sequence"/>
</dbReference>
<sequence length="238" mass="27433">MLTIKIPRSSHLQRSHVNSSRCLRNESTVSKTCNYKARSFPLSDTLKSAEQILEEPIQRERRPTSEECPFCADAPIKENGKKCVGVCRNPQNVPGPLVFPHEMQTAEDAVRLQLNAIRDNNIPRMNHGVQVLYEYAVEAGQMERARYFGWSTDLYHFDHFMGKALSTFSDLLDSQSYEIMPAQRMSDGRTRVRAVVENKVGEKSEWTFVMVMRTFSKYKGCWATHRLMRSESSYLEQV</sequence>
<reference evidence="1 2" key="1">
    <citation type="submission" date="2017-08" db="EMBL/GenBank/DDBJ databases">
        <title>Acidophilic green algal genome provides insights into adaptation to an acidic environment.</title>
        <authorList>
            <person name="Hirooka S."/>
            <person name="Hirose Y."/>
            <person name="Kanesaki Y."/>
            <person name="Higuchi S."/>
            <person name="Fujiwara T."/>
            <person name="Onuma R."/>
            <person name="Era A."/>
            <person name="Ohbayashi R."/>
            <person name="Uzuka A."/>
            <person name="Nozaki H."/>
            <person name="Yoshikawa H."/>
            <person name="Miyagishima S.Y."/>
        </authorList>
    </citation>
    <scope>NUCLEOTIDE SEQUENCE [LARGE SCALE GENOMIC DNA]</scope>
    <source>
        <strain evidence="1 2">NIES-2499</strain>
    </source>
</reference>
<dbReference type="AlphaFoldDB" id="A0A250XN02"/>
<dbReference type="EMBL" id="BEGY01000126">
    <property type="protein sequence ID" value="GAX84465.1"/>
    <property type="molecule type" value="Genomic_DNA"/>
</dbReference>
<evidence type="ECO:0000313" key="2">
    <source>
        <dbReference type="Proteomes" id="UP000232323"/>
    </source>
</evidence>
<protein>
    <submittedName>
        <fullName evidence="1">Uncharacterized protein</fullName>
    </submittedName>
</protein>
<comment type="caution">
    <text evidence="1">The sequence shown here is derived from an EMBL/GenBank/DDBJ whole genome shotgun (WGS) entry which is preliminary data.</text>
</comment>
<name>A0A250XN02_9CHLO</name>
<accession>A0A250XN02</accession>
<organism evidence="1 2">
    <name type="scientific">Chlamydomonas eustigma</name>
    <dbReference type="NCBI Taxonomy" id="1157962"/>
    <lineage>
        <taxon>Eukaryota</taxon>
        <taxon>Viridiplantae</taxon>
        <taxon>Chlorophyta</taxon>
        <taxon>core chlorophytes</taxon>
        <taxon>Chlorophyceae</taxon>
        <taxon>CS clade</taxon>
        <taxon>Chlamydomonadales</taxon>
        <taxon>Chlamydomonadaceae</taxon>
        <taxon>Chlamydomonas</taxon>
    </lineage>
</organism>
<dbReference type="OrthoDB" id="10266005at2759"/>
<dbReference type="PANTHER" id="PTHR35716:SF1">
    <property type="entry name" value="OS05G0574700 PROTEIN"/>
    <property type="match status" value="1"/>
</dbReference>
<evidence type="ECO:0000313" key="1">
    <source>
        <dbReference type="EMBL" id="GAX84465.1"/>
    </source>
</evidence>
<gene>
    <name evidence="1" type="ORF">CEUSTIGMA_g11885.t1</name>
</gene>
<keyword evidence="2" id="KW-1185">Reference proteome</keyword>